<name>A0A2P4QTT6_RHIID</name>
<reference evidence="1 2" key="1">
    <citation type="journal article" date="2013" name="Proc. Natl. Acad. Sci. U.S.A.">
        <title>Genome of an arbuscular mycorrhizal fungus provides insight into the oldest plant symbiosis.</title>
        <authorList>
            <person name="Tisserant E."/>
            <person name="Malbreil M."/>
            <person name="Kuo A."/>
            <person name="Kohler A."/>
            <person name="Symeonidi A."/>
            <person name="Balestrini R."/>
            <person name="Charron P."/>
            <person name="Duensing N."/>
            <person name="Frei Dit Frey N."/>
            <person name="Gianinazzi-Pearson V."/>
            <person name="Gilbert L.B."/>
            <person name="Handa Y."/>
            <person name="Herr J.R."/>
            <person name="Hijri M."/>
            <person name="Koul R."/>
            <person name="Kawaguchi M."/>
            <person name="Krajinski F."/>
            <person name="Lammers P.J."/>
            <person name="Masclaux F.G."/>
            <person name="Murat C."/>
            <person name="Morin E."/>
            <person name="Ndikumana S."/>
            <person name="Pagni M."/>
            <person name="Petitpierre D."/>
            <person name="Requena N."/>
            <person name="Rosikiewicz P."/>
            <person name="Riley R."/>
            <person name="Saito K."/>
            <person name="San Clemente H."/>
            <person name="Shapiro H."/>
            <person name="van Tuinen D."/>
            <person name="Becard G."/>
            <person name="Bonfante P."/>
            <person name="Paszkowski U."/>
            <person name="Shachar-Hill Y.Y."/>
            <person name="Tuskan G.A."/>
            <person name="Young P.W."/>
            <person name="Sanders I.R."/>
            <person name="Henrissat B."/>
            <person name="Rensing S.A."/>
            <person name="Grigoriev I.V."/>
            <person name="Corradi N."/>
            <person name="Roux C."/>
            <person name="Martin F."/>
        </authorList>
    </citation>
    <scope>NUCLEOTIDE SEQUENCE [LARGE SCALE GENOMIC DNA]</scope>
    <source>
        <strain evidence="1 2">DAOM 197198</strain>
    </source>
</reference>
<reference evidence="1 2" key="2">
    <citation type="journal article" date="2018" name="New Phytol.">
        <title>High intraspecific genome diversity in the model arbuscular mycorrhizal symbiont Rhizophagus irregularis.</title>
        <authorList>
            <person name="Chen E.C.H."/>
            <person name="Morin E."/>
            <person name="Beaudet D."/>
            <person name="Noel J."/>
            <person name="Yildirir G."/>
            <person name="Ndikumana S."/>
            <person name="Charron P."/>
            <person name="St-Onge C."/>
            <person name="Giorgi J."/>
            <person name="Kruger M."/>
            <person name="Marton T."/>
            <person name="Ropars J."/>
            <person name="Grigoriev I.V."/>
            <person name="Hainaut M."/>
            <person name="Henrissat B."/>
            <person name="Roux C."/>
            <person name="Martin F."/>
            <person name="Corradi N."/>
        </authorList>
    </citation>
    <scope>NUCLEOTIDE SEQUENCE [LARGE SCALE GENOMIC DNA]</scope>
    <source>
        <strain evidence="1 2">DAOM 197198</strain>
    </source>
</reference>
<sequence>MTLSLETSVLLKRFGSRETYGKYGLPRMIEGPRWNLDEEVEVWARTGPIKVILKSLDNSHNISQEFIDQDNLMSEVTLNYESGDLRTIGDL</sequence>
<comment type="caution">
    <text evidence="1">The sequence shown here is derived from an EMBL/GenBank/DDBJ whole genome shotgun (WGS) entry which is preliminary data.</text>
</comment>
<accession>A0A2P4QTT6</accession>
<protein>
    <submittedName>
        <fullName evidence="1">Uncharacterized protein</fullName>
    </submittedName>
</protein>
<gene>
    <name evidence="1" type="ORF">GLOIN_2v1763684</name>
</gene>
<evidence type="ECO:0000313" key="2">
    <source>
        <dbReference type="Proteomes" id="UP000018888"/>
    </source>
</evidence>
<dbReference type="Proteomes" id="UP000018888">
    <property type="component" value="Unassembled WGS sequence"/>
</dbReference>
<keyword evidence="2" id="KW-1185">Reference proteome</keyword>
<organism evidence="1 2">
    <name type="scientific">Rhizophagus irregularis (strain DAOM 181602 / DAOM 197198 / MUCL 43194)</name>
    <name type="common">Arbuscular mycorrhizal fungus</name>
    <name type="synonym">Glomus intraradices</name>
    <dbReference type="NCBI Taxonomy" id="747089"/>
    <lineage>
        <taxon>Eukaryota</taxon>
        <taxon>Fungi</taxon>
        <taxon>Fungi incertae sedis</taxon>
        <taxon>Mucoromycota</taxon>
        <taxon>Glomeromycotina</taxon>
        <taxon>Glomeromycetes</taxon>
        <taxon>Glomerales</taxon>
        <taxon>Glomeraceae</taxon>
        <taxon>Rhizophagus</taxon>
    </lineage>
</organism>
<dbReference type="EMBL" id="AUPC02000013">
    <property type="protein sequence ID" value="POG81064.1"/>
    <property type="molecule type" value="Genomic_DNA"/>
</dbReference>
<evidence type="ECO:0000313" key="1">
    <source>
        <dbReference type="EMBL" id="POG81064.1"/>
    </source>
</evidence>
<dbReference type="AlphaFoldDB" id="A0A2P4QTT6"/>
<proteinExistence type="predicted"/>